<reference evidence="2 3" key="1">
    <citation type="journal article" date="2019" name="Int. J. Syst. Evol. Microbiol.">
        <title>The Global Catalogue of Microorganisms (GCM) 10K type strain sequencing project: providing services to taxonomists for standard genome sequencing and annotation.</title>
        <authorList>
            <consortium name="The Broad Institute Genomics Platform"/>
            <consortium name="The Broad Institute Genome Sequencing Center for Infectious Disease"/>
            <person name="Wu L."/>
            <person name="Ma J."/>
        </authorList>
    </citation>
    <scope>NUCLEOTIDE SEQUENCE [LARGE SCALE GENOMIC DNA]</scope>
    <source>
        <strain evidence="2 3">JCM 13584</strain>
    </source>
</reference>
<evidence type="ECO:0000313" key="2">
    <source>
        <dbReference type="EMBL" id="GAA1942305.1"/>
    </source>
</evidence>
<dbReference type="RefSeq" id="WP_170298444.1">
    <property type="nucleotide sequence ID" value="NZ_BAAAMK010000001.1"/>
</dbReference>
<keyword evidence="3" id="KW-1185">Reference proteome</keyword>
<name>A0ABN2Q2J4_9MICO</name>
<dbReference type="InterPro" id="IPR029063">
    <property type="entry name" value="SAM-dependent_MTases_sf"/>
</dbReference>
<accession>A0ABN2Q2J4</accession>
<dbReference type="Gene3D" id="3.40.50.150">
    <property type="entry name" value="Vaccinia Virus protein VP39"/>
    <property type="match status" value="1"/>
</dbReference>
<evidence type="ECO:0000313" key="3">
    <source>
        <dbReference type="Proteomes" id="UP001499954"/>
    </source>
</evidence>
<protein>
    <recommendedName>
        <fullName evidence="1">Methyltransferase type 12 domain-containing protein</fullName>
    </recommendedName>
</protein>
<dbReference type="Proteomes" id="UP001499954">
    <property type="component" value="Unassembled WGS sequence"/>
</dbReference>
<gene>
    <name evidence="2" type="ORF">GCM10009717_05790</name>
</gene>
<organism evidence="2 3">
    <name type="scientific">Agromyces allii</name>
    <dbReference type="NCBI Taxonomy" id="393607"/>
    <lineage>
        <taxon>Bacteria</taxon>
        <taxon>Bacillati</taxon>
        <taxon>Actinomycetota</taxon>
        <taxon>Actinomycetes</taxon>
        <taxon>Micrococcales</taxon>
        <taxon>Microbacteriaceae</taxon>
        <taxon>Agromyces</taxon>
    </lineage>
</organism>
<comment type="caution">
    <text evidence="2">The sequence shown here is derived from an EMBL/GenBank/DDBJ whole genome shotgun (WGS) entry which is preliminary data.</text>
</comment>
<feature type="domain" description="Methyltransferase type 12" evidence="1">
    <location>
        <begin position="159"/>
        <end position="226"/>
    </location>
</feature>
<dbReference type="EMBL" id="BAAAMK010000001">
    <property type="protein sequence ID" value="GAA1942305.1"/>
    <property type="molecule type" value="Genomic_DNA"/>
</dbReference>
<evidence type="ECO:0000259" key="1">
    <source>
        <dbReference type="Pfam" id="PF08242"/>
    </source>
</evidence>
<sequence>MSPSDLEWFIRRMTNPAMPWTCAKTYAQSAPHEYVVHPRTPGLTREGFQRAAHVIHTFGEPGRFWRSTNTYLVVGPHRYWTMDADLDDTDLINRAVNDRVYGVQDAPRTFHGGWVEHDALGTTYDAAQTARRTPADDDFDQALIDAVRSEFGARPPRTLDIGCGTGRVLDLGLTTPGRYTGIDPSQAMLNALVRKHPGVRRLIPARFEDVPRTLLAPDYDLVLAVDTGLTPDQIERVEAIPSGLTIVV</sequence>
<dbReference type="CDD" id="cd02440">
    <property type="entry name" value="AdoMet_MTases"/>
    <property type="match status" value="1"/>
</dbReference>
<dbReference type="InterPro" id="IPR013217">
    <property type="entry name" value="Methyltransf_12"/>
</dbReference>
<dbReference type="Pfam" id="PF08242">
    <property type="entry name" value="Methyltransf_12"/>
    <property type="match status" value="1"/>
</dbReference>
<proteinExistence type="predicted"/>
<dbReference type="SUPFAM" id="SSF53335">
    <property type="entry name" value="S-adenosyl-L-methionine-dependent methyltransferases"/>
    <property type="match status" value="1"/>
</dbReference>